<evidence type="ECO:0008006" key="3">
    <source>
        <dbReference type="Google" id="ProtNLM"/>
    </source>
</evidence>
<dbReference type="SUPFAM" id="SSF54427">
    <property type="entry name" value="NTF2-like"/>
    <property type="match status" value="1"/>
</dbReference>
<dbReference type="PANTHER" id="PTHR38436:SF1">
    <property type="entry name" value="ESTER CYCLASE"/>
    <property type="match status" value="1"/>
</dbReference>
<evidence type="ECO:0000313" key="1">
    <source>
        <dbReference type="EMBL" id="GHO99012.1"/>
    </source>
</evidence>
<dbReference type="AlphaFoldDB" id="A0A8J3IYC3"/>
<comment type="caution">
    <text evidence="1">The sequence shown here is derived from an EMBL/GenBank/DDBJ whole genome shotgun (WGS) entry which is preliminary data.</text>
</comment>
<keyword evidence="2" id="KW-1185">Reference proteome</keyword>
<dbReference type="InterPro" id="IPR009959">
    <property type="entry name" value="Cyclase_SnoaL-like"/>
</dbReference>
<gene>
    <name evidence="1" type="ORF">KSF_090600</name>
</gene>
<dbReference type="PANTHER" id="PTHR38436">
    <property type="entry name" value="POLYKETIDE CYCLASE SNOAL-LIKE DOMAIN"/>
    <property type="match status" value="1"/>
</dbReference>
<dbReference type="GO" id="GO:0030638">
    <property type="term" value="P:polyketide metabolic process"/>
    <property type="evidence" value="ECO:0007669"/>
    <property type="project" value="InterPro"/>
</dbReference>
<reference evidence="1" key="1">
    <citation type="submission" date="2020-10" db="EMBL/GenBank/DDBJ databases">
        <title>Taxonomic study of unclassified bacteria belonging to the class Ktedonobacteria.</title>
        <authorList>
            <person name="Yabe S."/>
            <person name="Wang C.M."/>
            <person name="Zheng Y."/>
            <person name="Sakai Y."/>
            <person name="Cavaletti L."/>
            <person name="Monciardini P."/>
            <person name="Donadio S."/>
        </authorList>
    </citation>
    <scope>NUCLEOTIDE SEQUENCE</scope>
    <source>
        <strain evidence="1">ID150040</strain>
    </source>
</reference>
<name>A0A8J3IYC3_9CHLR</name>
<organism evidence="1 2">
    <name type="scientific">Reticulibacter mediterranei</name>
    <dbReference type="NCBI Taxonomy" id="2778369"/>
    <lineage>
        <taxon>Bacteria</taxon>
        <taxon>Bacillati</taxon>
        <taxon>Chloroflexota</taxon>
        <taxon>Ktedonobacteria</taxon>
        <taxon>Ktedonobacterales</taxon>
        <taxon>Reticulibacteraceae</taxon>
        <taxon>Reticulibacter</taxon>
    </lineage>
</organism>
<dbReference type="Pfam" id="PF07366">
    <property type="entry name" value="SnoaL"/>
    <property type="match status" value="1"/>
</dbReference>
<dbReference type="EMBL" id="BNJK01000002">
    <property type="protein sequence ID" value="GHO99012.1"/>
    <property type="molecule type" value="Genomic_DNA"/>
</dbReference>
<evidence type="ECO:0000313" key="2">
    <source>
        <dbReference type="Proteomes" id="UP000597444"/>
    </source>
</evidence>
<sequence length="141" mass="15359">MSLEQNKAVLTRFVEFINTGNSAIADEVVAPDFLERDPFPGQQPGREGLKAVILTIRAAFPDLEWVVDEMVAEGEIVASRFTWRGTHRVSFLGVPATGKQVTVTGMVFDRVVEGQLVESQILMDTLSLLTQLGAMPGQPSA</sequence>
<dbReference type="Gene3D" id="3.10.450.50">
    <property type="match status" value="1"/>
</dbReference>
<accession>A0A8J3IYC3</accession>
<dbReference type="Proteomes" id="UP000597444">
    <property type="component" value="Unassembled WGS sequence"/>
</dbReference>
<protein>
    <recommendedName>
        <fullName evidence="3">Ester cyclase</fullName>
    </recommendedName>
</protein>
<dbReference type="RefSeq" id="WP_220209678.1">
    <property type="nucleotide sequence ID" value="NZ_BNJK01000002.1"/>
</dbReference>
<proteinExistence type="predicted"/>
<dbReference type="InterPro" id="IPR032710">
    <property type="entry name" value="NTF2-like_dom_sf"/>
</dbReference>